<accession>T1EYW9</accession>
<dbReference type="GeneID" id="20201769"/>
<proteinExistence type="predicted"/>
<evidence type="ECO:0008006" key="4">
    <source>
        <dbReference type="Google" id="ProtNLM"/>
    </source>
</evidence>
<organism evidence="2 3">
    <name type="scientific">Helobdella robusta</name>
    <name type="common">Californian leech</name>
    <dbReference type="NCBI Taxonomy" id="6412"/>
    <lineage>
        <taxon>Eukaryota</taxon>
        <taxon>Metazoa</taxon>
        <taxon>Spiralia</taxon>
        <taxon>Lophotrochozoa</taxon>
        <taxon>Annelida</taxon>
        <taxon>Clitellata</taxon>
        <taxon>Hirudinea</taxon>
        <taxon>Rhynchobdellida</taxon>
        <taxon>Glossiphoniidae</taxon>
        <taxon>Helobdella</taxon>
    </lineage>
</organism>
<reference evidence="1 3" key="2">
    <citation type="journal article" date="2013" name="Nature">
        <title>Insights into bilaterian evolution from three spiralian genomes.</title>
        <authorList>
            <person name="Simakov O."/>
            <person name="Marletaz F."/>
            <person name="Cho S.J."/>
            <person name="Edsinger-Gonzales E."/>
            <person name="Havlak P."/>
            <person name="Hellsten U."/>
            <person name="Kuo D.H."/>
            <person name="Larsson T."/>
            <person name="Lv J."/>
            <person name="Arendt D."/>
            <person name="Savage R."/>
            <person name="Osoegawa K."/>
            <person name="de Jong P."/>
            <person name="Grimwood J."/>
            <person name="Chapman J.A."/>
            <person name="Shapiro H."/>
            <person name="Aerts A."/>
            <person name="Otillar R.P."/>
            <person name="Terry A.Y."/>
            <person name="Boore J.L."/>
            <person name="Grigoriev I.V."/>
            <person name="Lindberg D.R."/>
            <person name="Seaver E.C."/>
            <person name="Weisblat D.A."/>
            <person name="Putnam N.H."/>
            <person name="Rokhsar D.S."/>
        </authorList>
    </citation>
    <scope>NUCLEOTIDE SEQUENCE</scope>
</reference>
<evidence type="ECO:0000313" key="3">
    <source>
        <dbReference type="Proteomes" id="UP000015101"/>
    </source>
</evidence>
<dbReference type="eggNOG" id="ENOG502RTB8">
    <property type="taxonomic scope" value="Eukaryota"/>
</dbReference>
<dbReference type="SUPFAM" id="SSF52980">
    <property type="entry name" value="Restriction endonuclease-like"/>
    <property type="match status" value="1"/>
</dbReference>
<dbReference type="HOGENOM" id="CLU_1867295_0_0_1"/>
<dbReference type="GO" id="GO:0006281">
    <property type="term" value="P:DNA repair"/>
    <property type="evidence" value="ECO:0007669"/>
    <property type="project" value="UniProtKB-ARBA"/>
</dbReference>
<keyword evidence="3" id="KW-1185">Reference proteome</keyword>
<gene>
    <name evidence="2" type="primary">20201769</name>
    <name evidence="1" type="ORF">HELRODRAFT_167025</name>
</gene>
<reference evidence="3" key="1">
    <citation type="submission" date="2012-12" db="EMBL/GenBank/DDBJ databases">
        <authorList>
            <person name="Hellsten U."/>
            <person name="Grimwood J."/>
            <person name="Chapman J.A."/>
            <person name="Shapiro H."/>
            <person name="Aerts A."/>
            <person name="Otillar R.P."/>
            <person name="Terry A.Y."/>
            <person name="Boore J.L."/>
            <person name="Simakov O."/>
            <person name="Marletaz F."/>
            <person name="Cho S.-J."/>
            <person name="Edsinger-Gonzales E."/>
            <person name="Havlak P."/>
            <person name="Kuo D.-H."/>
            <person name="Larsson T."/>
            <person name="Lv J."/>
            <person name="Arendt D."/>
            <person name="Savage R."/>
            <person name="Osoegawa K."/>
            <person name="de Jong P."/>
            <person name="Lindberg D.R."/>
            <person name="Seaver E.C."/>
            <person name="Weisblat D.A."/>
            <person name="Putnam N.H."/>
            <person name="Grigoriev I.V."/>
            <person name="Rokhsar D.S."/>
        </authorList>
    </citation>
    <scope>NUCLEOTIDE SEQUENCE</scope>
</reference>
<name>T1EYW9_HELRO</name>
<dbReference type="Gene3D" id="3.90.320.10">
    <property type="match status" value="1"/>
</dbReference>
<dbReference type="AlphaFoldDB" id="T1EYW9"/>
<evidence type="ECO:0000313" key="1">
    <source>
        <dbReference type="EMBL" id="ESO11930.1"/>
    </source>
</evidence>
<dbReference type="EnsemblMetazoa" id="HelroT167025">
    <property type="protein sequence ID" value="HelroP167025"/>
    <property type="gene ID" value="HelroG167025"/>
</dbReference>
<evidence type="ECO:0000313" key="2">
    <source>
        <dbReference type="EnsemblMetazoa" id="HelroP167025"/>
    </source>
</evidence>
<dbReference type="EMBL" id="KB095812">
    <property type="protein sequence ID" value="ESO11930.1"/>
    <property type="molecule type" value="Genomic_DNA"/>
</dbReference>
<dbReference type="InterPro" id="IPR011335">
    <property type="entry name" value="Restrct_endonuc-II-like"/>
</dbReference>
<dbReference type="OrthoDB" id="6150801at2759"/>
<sequence length="137" mass="15797">MEAEWKQNKNMLRINGNYDSPVTETDTNNLKQDLEMFGYTYSPEKIKSVQWGRENETYALEWASDVIKKPIKKCDLFLHPSECSGASHIGIVDDKAIVEIKCPIKYRNGGMKNSLKEDDSYIIYYNNDALGDLKSKY</sequence>
<dbReference type="EMBL" id="AMQM01002625">
    <property type="status" value="NOT_ANNOTATED_CDS"/>
    <property type="molecule type" value="Genomic_DNA"/>
</dbReference>
<dbReference type="InterPro" id="IPR011604">
    <property type="entry name" value="PDDEXK-like_dom_sf"/>
</dbReference>
<protein>
    <recommendedName>
        <fullName evidence="4">YqaJ viral recombinase domain-containing protein</fullName>
    </recommendedName>
</protein>
<dbReference type="RefSeq" id="XP_009010418.1">
    <property type="nucleotide sequence ID" value="XM_009012170.1"/>
</dbReference>
<dbReference type="Proteomes" id="UP000015101">
    <property type="component" value="Unassembled WGS sequence"/>
</dbReference>
<dbReference type="KEGG" id="hro:HELRODRAFT_167025"/>
<dbReference type="InParanoid" id="T1EYW9"/>
<dbReference type="CTD" id="20201769"/>
<reference evidence="2" key="3">
    <citation type="submission" date="2015-06" db="UniProtKB">
        <authorList>
            <consortium name="EnsemblMetazoa"/>
        </authorList>
    </citation>
    <scope>IDENTIFICATION</scope>
</reference>